<accession>A0ABV7NAC9</accession>
<evidence type="ECO:0000313" key="2">
    <source>
        <dbReference type="Proteomes" id="UP001595637"/>
    </source>
</evidence>
<dbReference type="RefSeq" id="WP_380657260.1">
    <property type="nucleotide sequence ID" value="NZ_JBHRVQ010000004.1"/>
</dbReference>
<keyword evidence="2" id="KW-1185">Reference proteome</keyword>
<protein>
    <submittedName>
        <fullName evidence="1">Uncharacterized protein</fullName>
    </submittedName>
</protein>
<comment type="caution">
    <text evidence="1">The sequence shown here is derived from an EMBL/GenBank/DDBJ whole genome shotgun (WGS) entry which is preliminary data.</text>
</comment>
<name>A0ABV7NAC9_9STAP</name>
<proteinExistence type="predicted"/>
<evidence type="ECO:0000313" key="1">
    <source>
        <dbReference type="EMBL" id="MFC3389663.1"/>
    </source>
</evidence>
<reference evidence="2" key="1">
    <citation type="journal article" date="2019" name="Int. J. Syst. Evol. Microbiol.">
        <title>The Global Catalogue of Microorganisms (GCM) 10K type strain sequencing project: providing services to taxonomists for standard genome sequencing and annotation.</title>
        <authorList>
            <consortium name="The Broad Institute Genomics Platform"/>
            <consortium name="The Broad Institute Genome Sequencing Center for Infectious Disease"/>
            <person name="Wu L."/>
            <person name="Ma J."/>
        </authorList>
    </citation>
    <scope>NUCLEOTIDE SEQUENCE [LARGE SCALE GENOMIC DNA]</scope>
    <source>
        <strain evidence="2">CCM 7756</strain>
    </source>
</reference>
<dbReference type="Proteomes" id="UP001595637">
    <property type="component" value="Unassembled WGS sequence"/>
</dbReference>
<gene>
    <name evidence="1" type="ORF">ACFOEO_13935</name>
</gene>
<dbReference type="EMBL" id="JBHRVQ010000004">
    <property type="protein sequence ID" value="MFC3389663.1"/>
    <property type="molecule type" value="Genomic_DNA"/>
</dbReference>
<organism evidence="1 2">
    <name type="scientific">Salinicoccus sesuvii</name>
    <dbReference type="NCBI Taxonomy" id="868281"/>
    <lineage>
        <taxon>Bacteria</taxon>
        <taxon>Bacillati</taxon>
        <taxon>Bacillota</taxon>
        <taxon>Bacilli</taxon>
        <taxon>Bacillales</taxon>
        <taxon>Staphylococcaceae</taxon>
        <taxon>Salinicoccus</taxon>
    </lineage>
</organism>
<sequence>MEKFMQLSQKLDQSERENISEKILSLEKVEDLKVLFPKNRVDAK</sequence>